<evidence type="ECO:0000313" key="1">
    <source>
        <dbReference type="EMBL" id="SVD52265.1"/>
    </source>
</evidence>
<name>A0A382W1V7_9ZZZZ</name>
<sequence length="50" mass="5545">MYRHIFRPAGLYFMILTLSKIGFCLLVFATSIGQLSFPALADSDGDQKSC</sequence>
<proteinExistence type="predicted"/>
<dbReference type="EMBL" id="UINC01156059">
    <property type="protein sequence ID" value="SVD52265.1"/>
    <property type="molecule type" value="Genomic_DNA"/>
</dbReference>
<reference evidence="1" key="1">
    <citation type="submission" date="2018-05" db="EMBL/GenBank/DDBJ databases">
        <authorList>
            <person name="Lanie J.A."/>
            <person name="Ng W.-L."/>
            <person name="Kazmierczak K.M."/>
            <person name="Andrzejewski T.M."/>
            <person name="Davidsen T.M."/>
            <person name="Wayne K.J."/>
            <person name="Tettelin H."/>
            <person name="Glass J.I."/>
            <person name="Rusch D."/>
            <person name="Podicherti R."/>
            <person name="Tsui H.-C.T."/>
            <person name="Winkler M.E."/>
        </authorList>
    </citation>
    <scope>NUCLEOTIDE SEQUENCE</scope>
</reference>
<gene>
    <name evidence="1" type="ORF">METZ01_LOCUS405119</name>
</gene>
<accession>A0A382W1V7</accession>
<protein>
    <submittedName>
        <fullName evidence="1">Uncharacterized protein</fullName>
    </submittedName>
</protein>
<feature type="non-terminal residue" evidence="1">
    <location>
        <position position="50"/>
    </location>
</feature>
<dbReference type="AlphaFoldDB" id="A0A382W1V7"/>
<organism evidence="1">
    <name type="scientific">marine metagenome</name>
    <dbReference type="NCBI Taxonomy" id="408172"/>
    <lineage>
        <taxon>unclassified sequences</taxon>
        <taxon>metagenomes</taxon>
        <taxon>ecological metagenomes</taxon>
    </lineage>
</organism>